<evidence type="ECO:0000256" key="1">
    <source>
        <dbReference type="SAM" id="SignalP"/>
    </source>
</evidence>
<proteinExistence type="predicted"/>
<dbReference type="OrthoDB" id="9988366at2759"/>
<comment type="caution">
    <text evidence="2">The sequence shown here is derived from an EMBL/GenBank/DDBJ whole genome shotgun (WGS) entry which is preliminary data.</text>
</comment>
<feature type="signal peptide" evidence="1">
    <location>
        <begin position="1"/>
        <end position="17"/>
    </location>
</feature>
<dbReference type="EMBL" id="MDYQ01000001">
    <property type="protein sequence ID" value="PRP89834.1"/>
    <property type="molecule type" value="Genomic_DNA"/>
</dbReference>
<keyword evidence="1" id="KW-0732">Signal</keyword>
<protein>
    <submittedName>
        <fullName evidence="2">Uncharacterized protein</fullName>
    </submittedName>
</protein>
<organism evidence="2 3">
    <name type="scientific">Planoprotostelium fungivorum</name>
    <dbReference type="NCBI Taxonomy" id="1890364"/>
    <lineage>
        <taxon>Eukaryota</taxon>
        <taxon>Amoebozoa</taxon>
        <taxon>Evosea</taxon>
        <taxon>Variosea</taxon>
        <taxon>Cavosteliida</taxon>
        <taxon>Cavosteliaceae</taxon>
        <taxon>Planoprotostelium</taxon>
    </lineage>
</organism>
<sequence length="225" mass="25547">MRATICLLVCTFAVIYASSVRPVMEGLTFHHRQVDGPVHPIVKDWIDSRRVESQSRLNQRQDVDINQVINIAKQVWNIIQKGETVLNTTFDYATAVPKGIKEWTELEHWTEPVTGAYSVWVENLFKHKIVEINYTVVATPNGQYQGKGQYLTNIGIIPTYVHSMWGLILTASTNTHGLVNVGSHESPIAAIQVDLNWIVDWRIKKFTKTEAYYVRGDGKPITTLN</sequence>
<dbReference type="Proteomes" id="UP000241769">
    <property type="component" value="Unassembled WGS sequence"/>
</dbReference>
<dbReference type="AlphaFoldDB" id="A0A2P6P0V2"/>
<evidence type="ECO:0000313" key="2">
    <source>
        <dbReference type="EMBL" id="PRP89834.1"/>
    </source>
</evidence>
<gene>
    <name evidence="2" type="ORF">PROFUN_00176</name>
</gene>
<dbReference type="InParanoid" id="A0A2P6P0V2"/>
<reference evidence="2 3" key="1">
    <citation type="journal article" date="2018" name="Genome Biol. Evol.">
        <title>Multiple Roots of Fruiting Body Formation in Amoebozoa.</title>
        <authorList>
            <person name="Hillmann F."/>
            <person name="Forbes G."/>
            <person name="Novohradska S."/>
            <person name="Ferling I."/>
            <person name="Riege K."/>
            <person name="Groth M."/>
            <person name="Westermann M."/>
            <person name="Marz M."/>
            <person name="Spaller T."/>
            <person name="Winckler T."/>
            <person name="Schaap P."/>
            <person name="Glockner G."/>
        </authorList>
    </citation>
    <scope>NUCLEOTIDE SEQUENCE [LARGE SCALE GENOMIC DNA]</scope>
    <source>
        <strain evidence="2 3">Jena</strain>
    </source>
</reference>
<accession>A0A2P6P0V2</accession>
<feature type="chain" id="PRO_5015176710" evidence="1">
    <location>
        <begin position="18"/>
        <end position="225"/>
    </location>
</feature>
<evidence type="ECO:0000313" key="3">
    <source>
        <dbReference type="Proteomes" id="UP000241769"/>
    </source>
</evidence>
<name>A0A2P6P0V2_9EUKA</name>
<keyword evidence="3" id="KW-1185">Reference proteome</keyword>